<dbReference type="EMBL" id="MTPX02000042">
    <property type="protein sequence ID" value="PHP52603.1"/>
    <property type="molecule type" value="Genomic_DNA"/>
</dbReference>
<organism evidence="3 4">
    <name type="scientific">Actinomyces ruminis</name>
    <dbReference type="NCBI Taxonomy" id="1937003"/>
    <lineage>
        <taxon>Bacteria</taxon>
        <taxon>Bacillati</taxon>
        <taxon>Actinomycetota</taxon>
        <taxon>Actinomycetes</taxon>
        <taxon>Actinomycetales</taxon>
        <taxon>Actinomycetaceae</taxon>
        <taxon>Actinomyces</taxon>
    </lineage>
</organism>
<feature type="compositionally biased region" description="Basic and acidic residues" evidence="1">
    <location>
        <begin position="105"/>
        <end position="121"/>
    </location>
</feature>
<comment type="caution">
    <text evidence="3">The sequence shown here is derived from an EMBL/GenBank/DDBJ whole genome shotgun (WGS) entry which is preliminary data.</text>
</comment>
<name>A0ABX4MAU5_9ACTO</name>
<evidence type="ECO:0000313" key="4">
    <source>
        <dbReference type="Proteomes" id="UP000194577"/>
    </source>
</evidence>
<accession>A0ABX4MAU5</accession>
<keyword evidence="4" id="KW-1185">Reference proteome</keyword>
<keyword evidence="2" id="KW-0472">Membrane</keyword>
<proteinExistence type="predicted"/>
<gene>
    <name evidence="3" type="ORF">BW737_008970</name>
</gene>
<feature type="region of interest" description="Disordered" evidence="1">
    <location>
        <begin position="101"/>
        <end position="121"/>
    </location>
</feature>
<sequence>MIAVLDLIDGADQLTLATIAGLVWPLVQAVMDRVEWTANRRRLVAIAAAVVISLVAWWMGSYPLQADMIATQAAVALGYAQASFAVLKRLGVLDWAGAVTPGGESKSDYEARHRADDGAEG</sequence>
<keyword evidence="2" id="KW-0812">Transmembrane</keyword>
<evidence type="ECO:0008006" key="5">
    <source>
        <dbReference type="Google" id="ProtNLM"/>
    </source>
</evidence>
<evidence type="ECO:0000313" key="3">
    <source>
        <dbReference type="EMBL" id="PHP52603.1"/>
    </source>
</evidence>
<dbReference type="Proteomes" id="UP000194577">
    <property type="component" value="Unassembled WGS sequence"/>
</dbReference>
<feature type="transmembrane region" description="Helical" evidence="2">
    <location>
        <begin position="43"/>
        <end position="62"/>
    </location>
</feature>
<evidence type="ECO:0000256" key="1">
    <source>
        <dbReference type="SAM" id="MobiDB-lite"/>
    </source>
</evidence>
<feature type="transmembrane region" description="Helical" evidence="2">
    <location>
        <begin position="14"/>
        <end position="31"/>
    </location>
</feature>
<reference evidence="3 4" key="1">
    <citation type="submission" date="2017-10" db="EMBL/GenBank/DDBJ databases">
        <title>Draft genome sequence of cellulolytic Actinomyces sp CtC72 isolated from cattle rumen fluid.</title>
        <authorList>
            <person name="Joshi A.J."/>
            <person name="Vasudevan G."/>
            <person name="Lanjekar V.B."/>
            <person name="Hivarkar S."/>
            <person name="Engineer A."/>
            <person name="Pore S.D."/>
            <person name="Dhakephalkar P.K."/>
            <person name="Dagar S."/>
        </authorList>
    </citation>
    <scope>NUCLEOTIDE SEQUENCE [LARGE SCALE GENOMIC DNA]</scope>
    <source>
        <strain evidence="4">CtC72</strain>
    </source>
</reference>
<keyword evidence="2" id="KW-1133">Transmembrane helix</keyword>
<protein>
    <recommendedName>
        <fullName evidence="5">Holin</fullName>
    </recommendedName>
</protein>
<evidence type="ECO:0000256" key="2">
    <source>
        <dbReference type="SAM" id="Phobius"/>
    </source>
</evidence>